<dbReference type="InterPro" id="IPR006797">
    <property type="entry name" value="PRELI/MSF1_dom"/>
</dbReference>
<dbReference type="STRING" id="1213857.A0A484FCV0"/>
<feature type="domain" description="PRELI/MSF1" evidence="4">
    <location>
        <begin position="630"/>
        <end position="856"/>
    </location>
</feature>
<name>A0A484FCV0_COLOR</name>
<accession>A0A484FCV0</accession>
<keyword evidence="2" id="KW-0472">Membrane</keyword>
<dbReference type="PROSITE" id="PS50904">
    <property type="entry name" value="PRELI_MSF1"/>
    <property type="match status" value="1"/>
</dbReference>
<dbReference type="Pfam" id="PF04707">
    <property type="entry name" value="PRELI"/>
    <property type="match status" value="1"/>
</dbReference>
<evidence type="ECO:0000256" key="1">
    <source>
        <dbReference type="SAM" id="MobiDB-lite"/>
    </source>
</evidence>
<proteinExistence type="predicted"/>
<dbReference type="EMBL" id="AMCV02000038">
    <property type="protein sequence ID" value="TDZ15893.1"/>
    <property type="molecule type" value="Genomic_DNA"/>
</dbReference>
<keyword evidence="6" id="KW-1185">Reference proteome</keyword>
<dbReference type="PROSITE" id="PS50181">
    <property type="entry name" value="FBOX"/>
    <property type="match status" value="1"/>
</dbReference>
<feature type="region of interest" description="Disordered" evidence="1">
    <location>
        <begin position="204"/>
        <end position="225"/>
    </location>
</feature>
<protein>
    <submittedName>
        <fullName evidence="5">Protein UPS1</fullName>
    </submittedName>
</protein>
<reference evidence="6" key="2">
    <citation type="journal article" date="2019" name="Mol. Plant Microbe Interact.">
        <title>Genome sequence resources for four phytopathogenic fungi from the Colletotrichum orbiculare species complex.</title>
        <authorList>
            <person name="Gan P."/>
            <person name="Tsushima A."/>
            <person name="Narusaka M."/>
            <person name="Narusaka Y."/>
            <person name="Takano Y."/>
            <person name="Kubo Y."/>
            <person name="Shirasu K."/>
        </authorList>
    </citation>
    <scope>GENOME REANNOTATION</scope>
    <source>
        <strain evidence="6">104-T / ATCC 96160 / CBS 514.97 / LARS 414 / MAFF 240422</strain>
    </source>
</reference>
<organism evidence="5 6">
    <name type="scientific">Colletotrichum orbiculare (strain 104-T / ATCC 96160 / CBS 514.97 / LARS 414 / MAFF 240422)</name>
    <name type="common">Cucumber anthracnose fungus</name>
    <name type="synonym">Colletotrichum lagenarium</name>
    <dbReference type="NCBI Taxonomy" id="1213857"/>
    <lineage>
        <taxon>Eukaryota</taxon>
        <taxon>Fungi</taxon>
        <taxon>Dikarya</taxon>
        <taxon>Ascomycota</taxon>
        <taxon>Pezizomycotina</taxon>
        <taxon>Sordariomycetes</taxon>
        <taxon>Hypocreomycetidae</taxon>
        <taxon>Glomerellales</taxon>
        <taxon>Glomerellaceae</taxon>
        <taxon>Colletotrichum</taxon>
        <taxon>Colletotrichum orbiculare species complex</taxon>
    </lineage>
</organism>
<dbReference type="AlphaFoldDB" id="A0A484FCV0"/>
<dbReference type="InterPro" id="IPR001810">
    <property type="entry name" value="F-box_dom"/>
</dbReference>
<dbReference type="PANTHER" id="PTHR11158">
    <property type="entry name" value="MSF1/PX19 RELATED"/>
    <property type="match status" value="1"/>
</dbReference>
<comment type="caution">
    <text evidence="5">The sequence shown here is derived from an EMBL/GenBank/DDBJ whole genome shotgun (WGS) entry which is preliminary data.</text>
</comment>
<feature type="transmembrane region" description="Helical" evidence="2">
    <location>
        <begin position="525"/>
        <end position="550"/>
    </location>
</feature>
<feature type="compositionally biased region" description="Polar residues" evidence="1">
    <location>
        <begin position="204"/>
        <end position="224"/>
    </location>
</feature>
<feature type="region of interest" description="Disordered" evidence="1">
    <location>
        <begin position="782"/>
        <end position="804"/>
    </location>
</feature>
<keyword evidence="2" id="KW-0812">Transmembrane</keyword>
<feature type="compositionally biased region" description="Low complexity" evidence="1">
    <location>
        <begin position="493"/>
        <end position="513"/>
    </location>
</feature>
<dbReference type="GO" id="GO:0005758">
    <property type="term" value="C:mitochondrial intermembrane space"/>
    <property type="evidence" value="ECO:0007669"/>
    <property type="project" value="InterPro"/>
</dbReference>
<feature type="domain" description="F-box" evidence="3">
    <location>
        <begin position="2"/>
        <end position="21"/>
    </location>
</feature>
<evidence type="ECO:0000256" key="2">
    <source>
        <dbReference type="SAM" id="Phobius"/>
    </source>
</evidence>
<reference evidence="6" key="1">
    <citation type="journal article" date="2013" name="New Phytol.">
        <title>Comparative genomic and transcriptomic analyses reveal the hemibiotrophic stage shift of Colletotrichum fungi.</title>
        <authorList>
            <person name="Gan P."/>
            <person name="Ikeda K."/>
            <person name="Irieda H."/>
            <person name="Narusaka M."/>
            <person name="O'Connell R.J."/>
            <person name="Narusaka Y."/>
            <person name="Takano Y."/>
            <person name="Kubo Y."/>
            <person name="Shirasu K."/>
        </authorList>
    </citation>
    <scope>NUCLEOTIDE SEQUENCE [LARGE SCALE GENOMIC DNA]</scope>
    <source>
        <strain evidence="6">104-T / ATCC 96160 / CBS 514.97 / LARS 414 / MAFF 240422</strain>
    </source>
</reference>
<sequence length="870" mass="96440">MPLTIGDLPNEILAQVFTHLDRPAPSDSRLHDQPSSLMLQNIFFDRDLKTTSTICKRWRGAVLPLLFRHVLWTFDRFELSLMEETGDPASAIDLLVFLRANNLTNYVTTLTIIVHDAMSSISTHGASAVELMETGYASKASYSQDYNWLWRTIFSHVDPVRLTLLASPKILAQLFSRMLFLGDAWNFDMPQHILSLSRKNRTVSTEGQQSARASTSSNQDSAHSQPHVPCDLFTVRPWQALLLNEGSSTRVYKTYEYYLKRPPSILGAILGAEEYPNDQSVVPSTICDLSYVGIFPLSSHFNTLVQNMPRVDRLFVQLVPRNDILQDAEEMRNVDIADLWMERNTSYSMLFRELFDPDPDSPFLELKTFESGDAADREAWEMAVQFVQFSGVQGWKVESEGVFVRDSEDGEPRTILGMSQLPAQLRRMAFNGLCISDDAATGTDGGPMTGSDVVVTKCGNEDVFCCGNDQEARECCEAGRGVRVVNGQVVAASSTMSTQPTSATSPLTSTPTPDNEAGGTTASQAAVIGGTVGAIIGVMTLAAVVVFLWLRGWKRKARMVQPTEPTQVVTEDVEDKNAAYDSMLPGSQHFDALEVCIQLAARTHQTPNANGLFASTNLADNPSSSQQLKMVLTHTTNHTYSHPFPTVTLAYFLRYSSPKLNPFSAHVLSTDTLESRVDPLTGRLYTTRIHLKKSRMPAPVFKLLPASITGGGSAEKASYVLEKSVVDMREGWMRTESRNLNFMNVLSVVEKQDFRLPADAPVDAATDVTTTVIYKSRLGDRLRGGKKDQLPHQASNVPEQTEQKEGRWLSGWVSGLGARGIQRSIENLASSKTQDQMGKSREGMRVVLERLRKNGVVGVLEMMRRERQLA</sequence>
<keyword evidence="2" id="KW-1133">Transmembrane helix</keyword>
<evidence type="ECO:0000259" key="3">
    <source>
        <dbReference type="PROSITE" id="PS50181"/>
    </source>
</evidence>
<evidence type="ECO:0000313" key="5">
    <source>
        <dbReference type="EMBL" id="TDZ15893.1"/>
    </source>
</evidence>
<evidence type="ECO:0000259" key="4">
    <source>
        <dbReference type="PROSITE" id="PS50904"/>
    </source>
</evidence>
<gene>
    <name evidence="5" type="ORF">Cob_v011240</name>
</gene>
<evidence type="ECO:0000313" key="6">
    <source>
        <dbReference type="Proteomes" id="UP000014480"/>
    </source>
</evidence>
<dbReference type="InterPro" id="IPR037365">
    <property type="entry name" value="Slowmo/Ups"/>
</dbReference>
<dbReference type="OrthoDB" id="341300at2759"/>
<feature type="region of interest" description="Disordered" evidence="1">
    <location>
        <begin position="493"/>
        <end position="520"/>
    </location>
</feature>
<dbReference type="Proteomes" id="UP000014480">
    <property type="component" value="Unassembled WGS sequence"/>
</dbReference>